<evidence type="ECO:0000256" key="3">
    <source>
        <dbReference type="ARBA" id="ARBA00029538"/>
    </source>
</evidence>
<dbReference type="InterPro" id="IPR011990">
    <property type="entry name" value="TPR-like_helical_dom_sf"/>
</dbReference>
<evidence type="ECO:0000259" key="5">
    <source>
        <dbReference type="Pfam" id="PF23411"/>
    </source>
</evidence>
<dbReference type="InterPro" id="IPR045111">
    <property type="entry name" value="Vps41/Vps8"/>
</dbReference>
<evidence type="ECO:0000259" key="6">
    <source>
        <dbReference type="Pfam" id="PF23555"/>
    </source>
</evidence>
<sequence>MSLRLSSLFSMKEEESEEEPKLKYERLSNGVTEILQKDAASCMTVHDKFLALGTHYGKVYLLDVQGNITQKFDVINQVSLDESGEHMGVCAEDGKVWGLPDHMETDCPCRRTIIAVHPHFVRSSCKQFVTGGKKLLLFERSWMSRWKSSVLHEGEGNIRSVKWRGHLIAWANNMVKVHLHLSKACSAPEGCLCWKDNVTLIIGWGTSVKICSVKERHASEMRDLPSRYSVDIISMSQFETEFYISGLAPLCDQLVVLSYVKEVSEKTEREYCARPRLDIIQPLSETCEEISSDALTVRGFQENECRDYHLEYSEGESLFYIVSPRDVVVAKERDQDDHIDWLLEKKKYEISNIKRIKAFFVINLSCWSTRIKCQKILGKNAALWEYEVYKFKEIGQLKAISPYLPRGDPVLKPLIYEMILHEFLESDYEGFATLIREWPGDLYNNSVIVQAVRDHLKKDSQNRTLLKTLAELYTYDKNYGNALEIYLTLRHKDVFQLIHKHNLFSSIKDKIVLLMDFDSEKAVDMLLDNEDKISIKKVVEELEDRPELQHVYLHKLFKRDHHKGQRYHEKQISLYAEFDRPNLLPFLRDSIHCPLEKVKLSLLISRMGNSRSALKMIMEELHDVDKAIEFAKEQDDAELWEDLILYSIDKPPFITGLLNNIGTHVDPILLIHRIKEGMEIPNLRDSLVKILQDYNLQILLREGCKKILVNHIGTACLLFFLPCPLPLDAAKPFSMVVFHCRHMFHKECLPVPSMTSPAQFCNICSAKHRGPGSAILEMKK</sequence>
<dbReference type="GO" id="GO:0009267">
    <property type="term" value="P:cellular response to starvation"/>
    <property type="evidence" value="ECO:0007669"/>
    <property type="project" value="TreeGrafter"/>
</dbReference>
<dbReference type="GO" id="GO:0016236">
    <property type="term" value="P:macroautophagy"/>
    <property type="evidence" value="ECO:0007669"/>
    <property type="project" value="TreeGrafter"/>
</dbReference>
<protein>
    <recommendedName>
        <fullName evidence="3">Vacuolar protein sorting-associated protein 41 homolog</fullName>
    </recommendedName>
</protein>
<dbReference type="Pfam" id="PF23411">
    <property type="entry name" value="Beta-prop_Vps41"/>
    <property type="match status" value="2"/>
</dbReference>
<dbReference type="Ensembl" id="ENSCHIT00010055437.1">
    <property type="protein sequence ID" value="ENSCHIP00010039684.1"/>
    <property type="gene ID" value="ENSCHIG00010028886.1"/>
</dbReference>
<organism evidence="7">
    <name type="scientific">Capra hircus</name>
    <name type="common">Goat</name>
    <dbReference type="NCBI Taxonomy" id="9925"/>
    <lineage>
        <taxon>Eukaryota</taxon>
        <taxon>Metazoa</taxon>
        <taxon>Chordata</taxon>
        <taxon>Craniata</taxon>
        <taxon>Vertebrata</taxon>
        <taxon>Euteleostomi</taxon>
        <taxon>Mammalia</taxon>
        <taxon>Eutheria</taxon>
        <taxon>Laurasiatheria</taxon>
        <taxon>Artiodactyla</taxon>
        <taxon>Ruminantia</taxon>
        <taxon>Pecora</taxon>
        <taxon>Bovidae</taxon>
        <taxon>Caprinae</taxon>
        <taxon>Capra</taxon>
    </lineage>
</organism>
<dbReference type="GO" id="GO:0006623">
    <property type="term" value="P:protein targeting to vacuole"/>
    <property type="evidence" value="ECO:0007669"/>
    <property type="project" value="InterPro"/>
</dbReference>
<dbReference type="AlphaFoldDB" id="A0A8C2Y1Z7"/>
<evidence type="ECO:0000313" key="7">
    <source>
        <dbReference type="Ensembl" id="ENSCHIP00010039684.1"/>
    </source>
</evidence>
<feature type="repeat" description="CHCR" evidence="4">
    <location>
        <begin position="523"/>
        <end position="656"/>
    </location>
</feature>
<dbReference type="SUPFAM" id="SSF50978">
    <property type="entry name" value="WD40 repeat-like"/>
    <property type="match status" value="1"/>
</dbReference>
<dbReference type="PANTHER" id="PTHR12616">
    <property type="entry name" value="VACUOLAR PROTEIN SORTING VPS41"/>
    <property type="match status" value="1"/>
</dbReference>
<dbReference type="Pfam" id="PF23555">
    <property type="entry name" value="zf-RING_Vps41"/>
    <property type="match status" value="1"/>
</dbReference>
<feature type="domain" description="Vps41 beta-propeller" evidence="5">
    <location>
        <begin position="192"/>
        <end position="332"/>
    </location>
</feature>
<evidence type="ECO:0000256" key="1">
    <source>
        <dbReference type="ARBA" id="ARBA00022448"/>
    </source>
</evidence>
<proteinExistence type="predicted"/>
<reference evidence="7" key="1">
    <citation type="submission" date="2019-03" db="EMBL/GenBank/DDBJ databases">
        <title>Genome sequencing and reference-guided assembly of Black Bengal Goat (Capra hircus).</title>
        <authorList>
            <person name="Siddiki A.Z."/>
            <person name="Baten A."/>
            <person name="Billah M."/>
            <person name="Alam M.A.U."/>
            <person name="Shawrob K.S.M."/>
            <person name="Saha S."/>
            <person name="Chowdhury M."/>
            <person name="Rahman A.H."/>
            <person name="Stear M."/>
            <person name="Miah G."/>
            <person name="Das G.B."/>
            <person name="Hossain M.M."/>
            <person name="Kumkum M."/>
            <person name="Islam M.S."/>
            <person name="Mollah A.M."/>
            <person name="Ahsan A."/>
            <person name="Tusar F."/>
            <person name="Khan M.K.I."/>
        </authorList>
    </citation>
    <scope>NUCLEOTIDE SEQUENCE [LARGE SCALE GENOMIC DNA]</scope>
</reference>
<dbReference type="InterPro" id="IPR057779">
    <property type="entry name" value="Znf_RING_Vps41"/>
</dbReference>
<dbReference type="SMART" id="SM00299">
    <property type="entry name" value="CLH"/>
    <property type="match status" value="1"/>
</dbReference>
<keyword evidence="1" id="KW-0813">Transport</keyword>
<dbReference type="InterPro" id="IPR000547">
    <property type="entry name" value="Clathrin_H-chain/VPS_repeat"/>
</dbReference>
<dbReference type="GO" id="GO:0030897">
    <property type="term" value="C:HOPS complex"/>
    <property type="evidence" value="ECO:0007669"/>
    <property type="project" value="TreeGrafter"/>
</dbReference>
<feature type="domain" description="Vps41 C-terminal RING finger" evidence="6">
    <location>
        <begin position="725"/>
        <end position="766"/>
    </location>
</feature>
<dbReference type="GO" id="GO:0005770">
    <property type="term" value="C:late endosome"/>
    <property type="evidence" value="ECO:0007669"/>
    <property type="project" value="TreeGrafter"/>
</dbReference>
<dbReference type="GO" id="GO:0034058">
    <property type="term" value="P:endosomal vesicle fusion"/>
    <property type="evidence" value="ECO:0007669"/>
    <property type="project" value="TreeGrafter"/>
</dbReference>
<dbReference type="InterPro" id="IPR036322">
    <property type="entry name" value="WD40_repeat_dom_sf"/>
</dbReference>
<dbReference type="Pfam" id="PF23556">
    <property type="entry name" value="TPR_Vps41"/>
    <property type="match status" value="1"/>
</dbReference>
<reference evidence="7" key="2">
    <citation type="submission" date="2025-08" db="UniProtKB">
        <authorList>
            <consortium name="Ensembl"/>
        </authorList>
    </citation>
    <scope>IDENTIFICATION</scope>
</reference>
<name>A0A8C2Y1Z7_CAPHI</name>
<feature type="domain" description="Vps41 beta-propeller" evidence="5">
    <location>
        <begin position="22"/>
        <end position="174"/>
    </location>
</feature>
<evidence type="ECO:0000256" key="4">
    <source>
        <dbReference type="PROSITE-ProRule" id="PRU01006"/>
    </source>
</evidence>
<dbReference type="PANTHER" id="PTHR12616:SF1">
    <property type="entry name" value="VACUOLAR PROTEIN SORTING-ASSOCIATED PROTEIN 41 HOMOLOG"/>
    <property type="match status" value="1"/>
</dbReference>
<dbReference type="PROSITE" id="PS50236">
    <property type="entry name" value="CHCR"/>
    <property type="match status" value="1"/>
</dbReference>
<keyword evidence="2" id="KW-0653">Protein transport</keyword>
<dbReference type="Gene3D" id="1.25.40.10">
    <property type="entry name" value="Tetratricopeptide repeat domain"/>
    <property type="match status" value="1"/>
</dbReference>
<accession>A0A8C2Y1Z7</accession>
<evidence type="ECO:0000256" key="2">
    <source>
        <dbReference type="ARBA" id="ARBA00022927"/>
    </source>
</evidence>
<dbReference type="InterPro" id="IPR057780">
    <property type="entry name" value="Beta-prop_Vps41"/>
</dbReference>